<dbReference type="EMBL" id="QRVL01000023">
    <property type="protein sequence ID" value="RGS36370.1"/>
    <property type="molecule type" value="Genomic_DNA"/>
</dbReference>
<evidence type="ECO:0000313" key="6">
    <source>
        <dbReference type="Proteomes" id="UP000266172"/>
    </source>
</evidence>
<evidence type="ECO:0000256" key="3">
    <source>
        <dbReference type="ARBA" id="ARBA00023163"/>
    </source>
</evidence>
<keyword evidence="1" id="KW-0805">Transcription regulation</keyword>
<keyword evidence="3" id="KW-0804">Transcription</keyword>
<evidence type="ECO:0000256" key="2">
    <source>
        <dbReference type="ARBA" id="ARBA00023125"/>
    </source>
</evidence>
<dbReference type="InterPro" id="IPR009057">
    <property type="entry name" value="Homeodomain-like_sf"/>
</dbReference>
<comment type="caution">
    <text evidence="5">The sequence shown here is derived from an EMBL/GenBank/DDBJ whole genome shotgun (WGS) entry which is preliminary data.</text>
</comment>
<dbReference type="Gene3D" id="1.10.10.60">
    <property type="entry name" value="Homeodomain-like"/>
    <property type="match status" value="1"/>
</dbReference>
<feature type="domain" description="HTH araC/xylS-type" evidence="4">
    <location>
        <begin position="214"/>
        <end position="313"/>
    </location>
</feature>
<dbReference type="InterPro" id="IPR020449">
    <property type="entry name" value="Tscrpt_reg_AraC-type_HTH"/>
</dbReference>
<dbReference type="InterPro" id="IPR018060">
    <property type="entry name" value="HTH_AraC"/>
</dbReference>
<organism evidence="5 6">
    <name type="scientific">Roseburia hominis</name>
    <dbReference type="NCBI Taxonomy" id="301301"/>
    <lineage>
        <taxon>Bacteria</taxon>
        <taxon>Bacillati</taxon>
        <taxon>Bacillota</taxon>
        <taxon>Clostridia</taxon>
        <taxon>Lachnospirales</taxon>
        <taxon>Lachnospiraceae</taxon>
        <taxon>Roseburia</taxon>
    </lineage>
</organism>
<dbReference type="Pfam" id="PF12833">
    <property type="entry name" value="HTH_18"/>
    <property type="match status" value="1"/>
</dbReference>
<keyword evidence="2" id="KW-0238">DNA-binding</keyword>
<dbReference type="RefSeq" id="WP_118098519.1">
    <property type="nucleotide sequence ID" value="NZ_QRVL01000023.1"/>
</dbReference>
<protein>
    <submittedName>
        <fullName evidence="5">AraC family transcriptional regulator</fullName>
    </submittedName>
</protein>
<dbReference type="SUPFAM" id="SSF46689">
    <property type="entry name" value="Homeodomain-like"/>
    <property type="match status" value="1"/>
</dbReference>
<evidence type="ECO:0000259" key="4">
    <source>
        <dbReference type="PROSITE" id="PS01124"/>
    </source>
</evidence>
<dbReference type="SMART" id="SM00342">
    <property type="entry name" value="HTH_ARAC"/>
    <property type="match status" value="1"/>
</dbReference>
<dbReference type="PANTHER" id="PTHR47893">
    <property type="entry name" value="REGULATORY PROTEIN PCHR"/>
    <property type="match status" value="1"/>
</dbReference>
<evidence type="ECO:0000256" key="1">
    <source>
        <dbReference type="ARBA" id="ARBA00023015"/>
    </source>
</evidence>
<dbReference type="Proteomes" id="UP000266172">
    <property type="component" value="Unassembled WGS sequence"/>
</dbReference>
<dbReference type="PROSITE" id="PS01124">
    <property type="entry name" value="HTH_ARAC_FAMILY_2"/>
    <property type="match status" value="1"/>
</dbReference>
<dbReference type="GO" id="GO:0043565">
    <property type="term" value="F:sequence-specific DNA binding"/>
    <property type="evidence" value="ECO:0007669"/>
    <property type="project" value="InterPro"/>
</dbReference>
<name>A0A395V3I5_9FIRM</name>
<dbReference type="AlphaFoldDB" id="A0A395V3I5"/>
<dbReference type="InterPro" id="IPR053142">
    <property type="entry name" value="PchR_regulatory_protein"/>
</dbReference>
<evidence type="ECO:0000313" key="5">
    <source>
        <dbReference type="EMBL" id="RGS36370.1"/>
    </source>
</evidence>
<gene>
    <name evidence="5" type="ORF">DWX93_15790</name>
</gene>
<dbReference type="GO" id="GO:0003700">
    <property type="term" value="F:DNA-binding transcription factor activity"/>
    <property type="evidence" value="ECO:0007669"/>
    <property type="project" value="InterPro"/>
</dbReference>
<sequence>METYRNEEQMQCLAKSEGCSVFRMENATGEGTIAMYELFPGVMLGFNDFHMDYFDSEFVPQKHVFCIDHCREGRMQYVADEDAYAYVEAGDLKLDRRLTHTGHFEFPLAHYHGAMICFDLETADAGLAAQMKGFPVSAAAICQKFCEGKYPRVLHGHPMVEHIFGELYAVPEQIRIPYFKLKVMELLLFLEAAELPRRIDEPAYFYRTQVEKVKAIGHYLTEHMDENITQRELSERFDIPQTGMKQCFKSVYGTSIGDWLLKYRMNRAAVLLRENREKNVAEIAGMVGYDSPSKFAMAFKRVMQMSPVEYRNVIR</sequence>
<dbReference type="PANTHER" id="PTHR47893:SF1">
    <property type="entry name" value="REGULATORY PROTEIN PCHR"/>
    <property type="match status" value="1"/>
</dbReference>
<reference evidence="5 6" key="1">
    <citation type="submission" date="2018-08" db="EMBL/GenBank/DDBJ databases">
        <title>A genome reference for cultivated species of the human gut microbiota.</title>
        <authorList>
            <person name="Zou Y."/>
            <person name="Xue W."/>
            <person name="Luo G."/>
        </authorList>
    </citation>
    <scope>NUCLEOTIDE SEQUENCE [LARGE SCALE GENOMIC DNA]</scope>
    <source>
        <strain evidence="5 6">AF22-12AC</strain>
    </source>
</reference>
<dbReference type="PRINTS" id="PR00032">
    <property type="entry name" value="HTHARAC"/>
</dbReference>
<accession>A0A395V3I5</accession>
<proteinExistence type="predicted"/>